<organism evidence="1 2">
    <name type="scientific">Tuber magnatum</name>
    <name type="common">white Piedmont truffle</name>
    <dbReference type="NCBI Taxonomy" id="42249"/>
    <lineage>
        <taxon>Eukaryota</taxon>
        <taxon>Fungi</taxon>
        <taxon>Dikarya</taxon>
        <taxon>Ascomycota</taxon>
        <taxon>Pezizomycotina</taxon>
        <taxon>Pezizomycetes</taxon>
        <taxon>Pezizales</taxon>
        <taxon>Tuberaceae</taxon>
        <taxon>Tuber</taxon>
    </lineage>
</organism>
<proteinExistence type="predicted"/>
<reference evidence="1 2" key="1">
    <citation type="submission" date="2018-03" db="EMBL/GenBank/DDBJ databases">
        <title>Genomes of Pezizomycetes fungi and the evolution of truffles.</title>
        <authorList>
            <person name="Murat C."/>
            <person name="Payen T."/>
            <person name="Noel B."/>
            <person name="Kuo A."/>
            <person name="Martin F.M."/>
        </authorList>
    </citation>
    <scope>NUCLEOTIDE SEQUENCE [LARGE SCALE GENOMIC DNA]</scope>
    <source>
        <strain evidence="1">091103-1</strain>
    </source>
</reference>
<dbReference type="EMBL" id="PYWC01000027">
    <property type="protein sequence ID" value="PWW77111.1"/>
    <property type="molecule type" value="Genomic_DNA"/>
</dbReference>
<evidence type="ECO:0000313" key="1">
    <source>
        <dbReference type="EMBL" id="PWW77111.1"/>
    </source>
</evidence>
<dbReference type="OrthoDB" id="76388at2759"/>
<dbReference type="AlphaFoldDB" id="A0A317SVG4"/>
<feature type="non-terminal residue" evidence="1">
    <location>
        <position position="109"/>
    </location>
</feature>
<dbReference type="Proteomes" id="UP000246991">
    <property type="component" value="Unassembled WGS sequence"/>
</dbReference>
<dbReference type="STRING" id="42249.A0A317SVG4"/>
<protein>
    <submittedName>
        <fullName evidence="1">Uncharacterized protein</fullName>
    </submittedName>
</protein>
<dbReference type="InterPro" id="IPR000048">
    <property type="entry name" value="IQ_motif_EF-hand-BS"/>
</dbReference>
<keyword evidence="2" id="KW-1185">Reference proteome</keyword>
<gene>
    <name evidence="1" type="ORF">C7212DRAFT_316960</name>
</gene>
<dbReference type="Pfam" id="PF00612">
    <property type="entry name" value="IQ"/>
    <property type="match status" value="1"/>
</dbReference>
<accession>A0A317SVG4</accession>
<evidence type="ECO:0000313" key="2">
    <source>
        <dbReference type="Proteomes" id="UP000246991"/>
    </source>
</evidence>
<name>A0A317SVG4_9PEZI</name>
<comment type="caution">
    <text evidence="1">The sequence shown here is derived from an EMBL/GenBank/DDBJ whole genome shotgun (WGS) entry which is preliminary data.</text>
</comment>
<sequence length="109" mass="12827">MARAKYVLLKGAVLKIQGWWRDQIAVRGPKREFTLAIQSTIRLQSFIRGKLAHNNHASLLAVTLFAQRQYRSCKDARRAQLDFLRLRLATLHIQRRYRSSLVAREVRQR</sequence>